<dbReference type="Proteomes" id="UP001460270">
    <property type="component" value="Unassembled WGS sequence"/>
</dbReference>
<evidence type="ECO:0000259" key="3">
    <source>
        <dbReference type="PROSITE" id="PS50157"/>
    </source>
</evidence>
<feature type="compositionally biased region" description="Low complexity" evidence="2">
    <location>
        <begin position="518"/>
        <end position="541"/>
    </location>
</feature>
<reference evidence="5" key="1">
    <citation type="submission" date="2024-04" db="EMBL/GenBank/DDBJ databases">
        <title>Salinicola lusitanus LLJ914,a marine bacterium isolated from the Okinawa Trough.</title>
        <authorList>
            <person name="Li J."/>
        </authorList>
    </citation>
    <scope>NUCLEOTIDE SEQUENCE [LARGE SCALE GENOMIC DNA]</scope>
</reference>
<organism evidence="4 5">
    <name type="scientific">Mugilogobius chulae</name>
    <name type="common">yellowstripe goby</name>
    <dbReference type="NCBI Taxonomy" id="88201"/>
    <lineage>
        <taxon>Eukaryota</taxon>
        <taxon>Metazoa</taxon>
        <taxon>Chordata</taxon>
        <taxon>Craniata</taxon>
        <taxon>Vertebrata</taxon>
        <taxon>Euteleostomi</taxon>
        <taxon>Actinopterygii</taxon>
        <taxon>Neopterygii</taxon>
        <taxon>Teleostei</taxon>
        <taxon>Neoteleostei</taxon>
        <taxon>Acanthomorphata</taxon>
        <taxon>Gobiaria</taxon>
        <taxon>Gobiiformes</taxon>
        <taxon>Gobioidei</taxon>
        <taxon>Gobiidae</taxon>
        <taxon>Gobionellinae</taxon>
        <taxon>Mugilogobius</taxon>
    </lineage>
</organism>
<feature type="domain" description="C2H2-type" evidence="3">
    <location>
        <begin position="678"/>
        <end position="705"/>
    </location>
</feature>
<dbReference type="SMART" id="SM00355">
    <property type="entry name" value="ZnF_C2H2"/>
    <property type="match status" value="8"/>
</dbReference>
<protein>
    <recommendedName>
        <fullName evidence="3">C2H2-type domain-containing protein</fullName>
    </recommendedName>
</protein>
<dbReference type="GO" id="GO:0008270">
    <property type="term" value="F:zinc ion binding"/>
    <property type="evidence" value="ECO:0007669"/>
    <property type="project" value="UniProtKB-KW"/>
</dbReference>
<feature type="region of interest" description="Disordered" evidence="2">
    <location>
        <begin position="860"/>
        <end position="893"/>
    </location>
</feature>
<feature type="compositionally biased region" description="Polar residues" evidence="2">
    <location>
        <begin position="1187"/>
        <end position="1208"/>
    </location>
</feature>
<feature type="region of interest" description="Disordered" evidence="2">
    <location>
        <begin position="1342"/>
        <end position="1397"/>
    </location>
</feature>
<dbReference type="PANTHER" id="PTHR46451">
    <property type="entry name" value="RAS-RESPONSIVE ELEMENT-BINDING PROTEIN 1"/>
    <property type="match status" value="1"/>
</dbReference>
<feature type="compositionally biased region" description="Basic and acidic residues" evidence="2">
    <location>
        <begin position="1005"/>
        <end position="1024"/>
    </location>
</feature>
<feature type="compositionally biased region" description="Pro residues" evidence="2">
    <location>
        <begin position="862"/>
        <end position="887"/>
    </location>
</feature>
<evidence type="ECO:0000256" key="2">
    <source>
        <dbReference type="SAM" id="MobiDB-lite"/>
    </source>
</evidence>
<feature type="region of interest" description="Disordered" evidence="2">
    <location>
        <begin position="518"/>
        <end position="544"/>
    </location>
</feature>
<dbReference type="InterPro" id="IPR013087">
    <property type="entry name" value="Znf_C2H2_type"/>
</dbReference>
<dbReference type="PROSITE" id="PS00028">
    <property type="entry name" value="ZINC_FINGER_C2H2_1"/>
    <property type="match status" value="5"/>
</dbReference>
<dbReference type="InterPro" id="IPR052795">
    <property type="entry name" value="RREB1"/>
</dbReference>
<feature type="domain" description="C2H2-type" evidence="3">
    <location>
        <begin position="583"/>
        <end position="610"/>
    </location>
</feature>
<gene>
    <name evidence="4" type="ORF">WMY93_029540</name>
</gene>
<feature type="region of interest" description="Disordered" evidence="2">
    <location>
        <begin position="1000"/>
        <end position="1029"/>
    </location>
</feature>
<dbReference type="PROSITE" id="PS50157">
    <property type="entry name" value="ZINC_FINGER_C2H2_2"/>
    <property type="match status" value="6"/>
</dbReference>
<dbReference type="FunFam" id="3.30.160.60:FF:000487">
    <property type="entry name" value="ras-responsive element-binding protein 1 isoform X1"/>
    <property type="match status" value="1"/>
</dbReference>
<feature type="region of interest" description="Disordered" evidence="2">
    <location>
        <begin position="1279"/>
        <end position="1319"/>
    </location>
</feature>
<feature type="compositionally biased region" description="Basic and acidic residues" evidence="2">
    <location>
        <begin position="1360"/>
        <end position="1397"/>
    </location>
</feature>
<dbReference type="GO" id="GO:0001228">
    <property type="term" value="F:DNA-binding transcription activator activity, RNA polymerase II-specific"/>
    <property type="evidence" value="ECO:0007669"/>
    <property type="project" value="TreeGrafter"/>
</dbReference>
<feature type="domain" description="C2H2-type" evidence="3">
    <location>
        <begin position="1322"/>
        <end position="1349"/>
    </location>
</feature>
<dbReference type="GO" id="GO:0000978">
    <property type="term" value="F:RNA polymerase II cis-regulatory region sequence-specific DNA binding"/>
    <property type="evidence" value="ECO:0007669"/>
    <property type="project" value="TreeGrafter"/>
</dbReference>
<comment type="caution">
    <text evidence="4">The sequence shown here is derived from an EMBL/GenBank/DDBJ whole genome shotgun (WGS) entry which is preliminary data.</text>
</comment>
<evidence type="ECO:0000313" key="5">
    <source>
        <dbReference type="Proteomes" id="UP001460270"/>
    </source>
</evidence>
<dbReference type="Pfam" id="PF00096">
    <property type="entry name" value="zf-C2H2"/>
    <property type="match status" value="2"/>
</dbReference>
<feature type="compositionally biased region" description="Low complexity" evidence="2">
    <location>
        <begin position="383"/>
        <end position="393"/>
    </location>
</feature>
<feature type="region of interest" description="Disordered" evidence="2">
    <location>
        <begin position="1075"/>
        <end position="1136"/>
    </location>
</feature>
<evidence type="ECO:0000256" key="1">
    <source>
        <dbReference type="PROSITE-ProRule" id="PRU00042"/>
    </source>
</evidence>
<dbReference type="EMBL" id="JBBPFD010000022">
    <property type="protein sequence ID" value="KAK7881131.1"/>
    <property type="molecule type" value="Genomic_DNA"/>
</dbReference>
<feature type="compositionally biased region" description="Basic and acidic residues" evidence="2">
    <location>
        <begin position="1086"/>
        <end position="1108"/>
    </location>
</feature>
<dbReference type="FunFam" id="3.30.160.60:FF:001782">
    <property type="entry name" value="Ras-responsive element-binding protein 1a"/>
    <property type="match status" value="1"/>
</dbReference>
<feature type="region of interest" description="Disordered" evidence="2">
    <location>
        <begin position="1441"/>
        <end position="1570"/>
    </location>
</feature>
<feature type="region of interest" description="Disordered" evidence="2">
    <location>
        <begin position="924"/>
        <end position="976"/>
    </location>
</feature>
<feature type="compositionally biased region" description="Polar residues" evidence="2">
    <location>
        <begin position="1281"/>
        <end position="1293"/>
    </location>
</feature>
<dbReference type="GO" id="GO:0005634">
    <property type="term" value="C:nucleus"/>
    <property type="evidence" value="ECO:0007669"/>
    <property type="project" value="TreeGrafter"/>
</dbReference>
<dbReference type="PANTHER" id="PTHR46451:SF1">
    <property type="entry name" value="RAS-RESPONSIVE ELEMENT-BINDING PROTEIN 1"/>
    <property type="match status" value="1"/>
</dbReference>
<keyword evidence="1" id="KW-0862">Zinc</keyword>
<feature type="region of interest" description="Disordered" evidence="2">
    <location>
        <begin position="383"/>
        <end position="421"/>
    </location>
</feature>
<dbReference type="SUPFAM" id="SSF57667">
    <property type="entry name" value="beta-beta-alpha zinc fingers"/>
    <property type="match status" value="4"/>
</dbReference>
<keyword evidence="5" id="KW-1185">Reference proteome</keyword>
<accession>A0AAW0MPK6</accession>
<dbReference type="FunFam" id="3.30.160.60:FF:003785">
    <property type="entry name" value="Ras-responsive element-binding protein 1b"/>
    <property type="match status" value="1"/>
</dbReference>
<proteinExistence type="predicted"/>
<evidence type="ECO:0000313" key="4">
    <source>
        <dbReference type="EMBL" id="KAK7881131.1"/>
    </source>
</evidence>
<feature type="compositionally biased region" description="Basic and acidic residues" evidence="2">
    <location>
        <begin position="1116"/>
        <end position="1128"/>
    </location>
</feature>
<dbReference type="Gene3D" id="3.30.160.60">
    <property type="entry name" value="Classic Zinc Finger"/>
    <property type="match status" value="5"/>
</dbReference>
<feature type="domain" description="C2H2-type" evidence="3">
    <location>
        <begin position="611"/>
        <end position="639"/>
    </location>
</feature>
<feature type="compositionally biased region" description="Acidic residues" evidence="2">
    <location>
        <begin position="1451"/>
        <end position="1489"/>
    </location>
</feature>
<keyword evidence="1" id="KW-0863">Zinc-finger</keyword>
<feature type="compositionally biased region" description="Acidic residues" evidence="2">
    <location>
        <begin position="1348"/>
        <end position="1359"/>
    </location>
</feature>
<feature type="compositionally biased region" description="Basic and acidic residues" evidence="2">
    <location>
        <begin position="1490"/>
        <end position="1511"/>
    </location>
</feature>
<feature type="region of interest" description="Disordered" evidence="2">
    <location>
        <begin position="1148"/>
        <end position="1222"/>
    </location>
</feature>
<feature type="domain" description="C2H2-type" evidence="3">
    <location>
        <begin position="1044"/>
        <end position="1071"/>
    </location>
</feature>
<keyword evidence="1" id="KW-0479">Metal-binding</keyword>
<sequence length="1612" mass="177129">MHGETFFGGEEERERQTCEGGILPVIPSSLNQIFLRRPNRYNISALLTLIVSLPFSHYSLIFLSIPVYDEAGRVESAIPEPIGEFCRRDLTELSSLHASPRGTFLVNFAPRVSSFRKTSLPSCPLWKVTMPHIRNHESGSQIQHFLSKHIHVVFSRGDSCLCLRDSCCTIGHVFFNTFHCYKNAPHSLSASLFFSLPLFLSLTSASLSFFSLFSSFSDTSSPSDVTHSPLSLSLSSSLLSSSDATRAAYVLFSSLSSLSHPSLFFSSFRCDTCCLTFRTHLMRHVLPDIPDSPGPPQAQRGGAQAPPLDPSGRPFIQNNPSIPAGFNELAFIDFSCGKFSLIAQVWCETNLRRCISKFHRFVCDSCDRAFPLSSALDLHHCSSSSSSSSSSSPSPSPSDHVTSAGEENHQNHQEENHEQQEGFLEALGLKLTSKVRTHTLKGPVRLQLHLMMSLGAALLCTRMTRCEAPSSQATPPPSSRCGLALTPPPPASASLGCISPSLPPAPLLSVRRIRTLARPRPLSLPRSRPPRSTSLSPSSDSLGRKAVGVASKGPLACRFCEQTFAFSALLQAHVRTHLGVVPHQCNICEYVAPDKATLIRHLRTHSGERPYVCRVCHYPFTVKANCERHLRKKHNKTSRKDIEKNIKYVTSTATNNITAALTAAAATVAKAQAEEAETVCRFCGDDLKSYRALQIHLRTHNGCQRKPFECRRCGAAFLAKPAPGSTGARDRGAHPHAAAAANAAANATGATGANTNATAATAANGANLSRVNGLQTVKLETFSSDSDQPLDFSKASRGSCGVKLEACEVGGAGDVGGACDEPIDLSVPSKRQRRDVKLEKSVSDKLKANVLACFLSSSGPAPSGPAPQAPPPLAPPSLAPPLPPLLPKPSSAAASELPPLASIAQIISSVSTATDLLRREAVGTATAGGVAKAEVRAEPERESVQEEEDPARKRPRKKPAPRGPATPATLDLESSGEFASVEKMLATTDANKFSPYLQSAQSHVSKREDAVAVAAEEKPKEEPKAAATVTKGKKNAYSNSAQKMTCPFCPRVFPWASSLQRHMLTHTGQKPFPCPKCDAFSPPNPTKEDESHESAGTKGTRAEVRGLKQDYNQTKTLREERSGAEEGGRVSPTAQNLSLKPTLFLLKTSPNLRRQTPPPTLLLSNQRLRGGASCRRLRPHAHKETPETQSSDSTQLQEALESSSTHTHNNNKQRKQQQQQCKGSERVLRFMTHLLYRVFYQQDIDTWSPALSENADDDDCHSNKSLDLNFGRKLIDFKLNSAPNGSTQEQQPPANHANEANDAREANGANPDTDSPRPEFKHVCRVCHKSFRYGTTLARHEKAHANEEVSEAANESEETLTEKLTETENHESDDKSDQKSQDNNQEKSEPGSSHRVDQVVEMLVHSCVTILDIELEHIVFSADPEQLKLPRRPTPIGLVTLMEEEKSWDSGESEERDAESEEPESAADSECEEREHSDEDDDEEEEEGEEERRGEQRRRAQERSRGAESGRSRQPRRQTKEDLQRVRQTLLEPAGPDAPHEVTHRRTSNRRKPGEEPRSQKRLEMNRDLQKRLEMNLDLQKRLETNRDLQKRLEMNLDLQKRLETNQDLQKK</sequence>
<dbReference type="InterPro" id="IPR036236">
    <property type="entry name" value="Znf_C2H2_sf"/>
</dbReference>
<feature type="region of interest" description="Disordered" evidence="2">
    <location>
        <begin position="288"/>
        <end position="317"/>
    </location>
</feature>
<feature type="compositionally biased region" description="Basic and acidic residues" evidence="2">
    <location>
        <begin position="933"/>
        <end position="944"/>
    </location>
</feature>
<name>A0AAW0MPK6_9GOBI</name>
<feature type="domain" description="C2H2-type" evidence="3">
    <location>
        <begin position="555"/>
        <end position="582"/>
    </location>
</feature>
<feature type="compositionally biased region" description="Basic and acidic residues" evidence="2">
    <location>
        <begin position="406"/>
        <end position="420"/>
    </location>
</feature>
<feature type="compositionally biased region" description="Basic and acidic residues" evidence="2">
    <location>
        <begin position="1552"/>
        <end position="1570"/>
    </location>
</feature>